<feature type="region of interest" description="Disordered" evidence="1">
    <location>
        <begin position="1"/>
        <end position="21"/>
    </location>
</feature>
<sequence>MSHTERLFSKAPTEGELSREARELVDHPPQLILAFDCWRSKSQRSQDLAKLTMQARSTLATAIYFSPLYRDRPKPKIACFAGAHLPFEKPGSCRVAEYLEKFGIPKENIILRSNTVTTRTDILELLAYAHTQGYDSVAIVTSDNHRVRTWQEWQNHFYDFLKKKRRVERGPIYRPRLYVFNPTSAETQKVLESYVEKMEPPTEQLVQDLKQGLAETDFDKFGGGFDETMATGLAHIPVRNLRLFLQNIAERRYLPHKLARIQQAQEAIRKARLDPTEILAQAMYLDEEAILTLNSRDVAFWLEQIAYRTRNLPTDTKDDLLAVANIFRQGDSLPAATDLRKVANFVIEKEGKPPGSIRPPAEQLANAAKLLEIAETLDSIAKPKPLS</sequence>
<comment type="caution">
    <text evidence="2">The sequence shown here is derived from an EMBL/GenBank/DDBJ whole genome shotgun (WGS) entry which is preliminary data.</text>
</comment>
<evidence type="ECO:0000256" key="1">
    <source>
        <dbReference type="SAM" id="MobiDB-lite"/>
    </source>
</evidence>
<organism evidence="2 3">
    <name type="scientific">Candidatus Curtissbacteria bacterium RIFCSPHIGHO2_01_FULL_40_12</name>
    <dbReference type="NCBI Taxonomy" id="1797710"/>
    <lineage>
        <taxon>Bacteria</taxon>
        <taxon>Candidatus Curtissiibacteriota</taxon>
    </lineage>
</organism>
<dbReference type="Proteomes" id="UP000178577">
    <property type="component" value="Unassembled WGS sequence"/>
</dbReference>
<dbReference type="EMBL" id="MFAY01000040">
    <property type="protein sequence ID" value="OGD88401.1"/>
    <property type="molecule type" value="Genomic_DNA"/>
</dbReference>
<evidence type="ECO:0000313" key="2">
    <source>
        <dbReference type="EMBL" id="OGD88401.1"/>
    </source>
</evidence>
<gene>
    <name evidence="2" type="ORF">A2693_00800</name>
</gene>
<accession>A0A1F5G957</accession>
<protein>
    <submittedName>
        <fullName evidence="2">Uncharacterized protein</fullName>
    </submittedName>
</protein>
<proteinExistence type="predicted"/>
<reference evidence="2 3" key="1">
    <citation type="journal article" date="2016" name="Nat. Commun.">
        <title>Thousands of microbial genomes shed light on interconnected biogeochemical processes in an aquifer system.</title>
        <authorList>
            <person name="Anantharaman K."/>
            <person name="Brown C.T."/>
            <person name="Hug L.A."/>
            <person name="Sharon I."/>
            <person name="Castelle C.J."/>
            <person name="Probst A.J."/>
            <person name="Thomas B.C."/>
            <person name="Singh A."/>
            <person name="Wilkins M.J."/>
            <person name="Karaoz U."/>
            <person name="Brodie E.L."/>
            <person name="Williams K.H."/>
            <person name="Hubbard S.S."/>
            <person name="Banfield J.F."/>
        </authorList>
    </citation>
    <scope>NUCLEOTIDE SEQUENCE [LARGE SCALE GENOMIC DNA]</scope>
</reference>
<name>A0A1F5G957_9BACT</name>
<dbReference type="AlphaFoldDB" id="A0A1F5G957"/>
<evidence type="ECO:0000313" key="3">
    <source>
        <dbReference type="Proteomes" id="UP000178577"/>
    </source>
</evidence>